<protein>
    <submittedName>
        <fullName evidence="3">BgTH12-06625</fullName>
    </submittedName>
</protein>
<dbReference type="PROSITE" id="PS50196">
    <property type="entry name" value="RANBD1"/>
    <property type="match status" value="1"/>
</dbReference>
<feature type="domain" description="RanBD1" evidence="2">
    <location>
        <begin position="1443"/>
        <end position="1515"/>
    </location>
</feature>
<feature type="compositionally biased region" description="Basic and acidic residues" evidence="1">
    <location>
        <begin position="792"/>
        <end position="801"/>
    </location>
</feature>
<feature type="region of interest" description="Disordered" evidence="1">
    <location>
        <begin position="731"/>
        <end position="773"/>
    </location>
</feature>
<feature type="compositionally biased region" description="Basic residues" evidence="1">
    <location>
        <begin position="18"/>
        <end position="27"/>
    </location>
</feature>
<feature type="region of interest" description="Disordered" evidence="1">
    <location>
        <begin position="1028"/>
        <end position="1047"/>
    </location>
</feature>
<feature type="compositionally biased region" description="Basic and acidic residues" evidence="1">
    <location>
        <begin position="443"/>
        <end position="456"/>
    </location>
</feature>
<feature type="region of interest" description="Disordered" evidence="1">
    <location>
        <begin position="379"/>
        <end position="466"/>
    </location>
</feature>
<feature type="compositionally biased region" description="Polar residues" evidence="1">
    <location>
        <begin position="802"/>
        <end position="850"/>
    </location>
</feature>
<sequence length="1559" mass="169139">MDQPPRANAAQLAARNIKNARGKHPRRPGQIPREKPTAQWAQPAGESGLFGGSIQATGTFDFAAPSSLKLNQPSMGGVTNSSSNSLDNPDGRFSGDDRNLKRLFGQSAAPTEHNFGAANVQKQPMETTFNFQSDVQPTKIGSDKNSTNVGFSFGSAPQPTPSSGNIFNSVAQSTPSSGNIFNSVPSGNNGNSIFSFNNLSSSQVAQNSSFQTESSTQHSQSRTAAFTFGNNSDQSTVPAGKNCFSFGGQQLGLAQNPIFSSGPNTVSTNMFGTIQNTQNSSANSKPTLNITPSLPGSSLFSSNLSDIKKTEAPITSNLFSTSTSNLFGNQQEATIPLADNTSNQIFGTVGWISEKSKTTNQKPMSSNLMFQQPCAVSSATPSHTNLKNISSESTTQNPSSIFSYPNLKDTKVSEPDNQDRSTEIPSTNPPTTQKVDTQFSFLNRHEKTPNFSDKRNIFGSPSKDLDGAKNSEKISVFSQNTRKIWPHNTSHAQIDSGTIENADAHMTTKNTEIAEIRGTVSSTDVDSTLLKETPCKKFEVDLEPSNIFIRSSNENSITGDSKSTPQNIFEQATSLSPIPKNDSILTSPVGKSVPFVPDAYSPVKSQGISVVSKDSSKSAIPKGTQSALQIYDSRSELRLQNRFTPDSIPENPSFRNLALISQIKDEEIDKKIPPGTDDVSRQHFYASYRLRSLNQAMAKLFADLPISSDPQTALEFFIEERRIILTECSNKTHSKRKSNVESDEEENPSKKRKPNNADVSASSLAISEPVPIPFKPRTKRKLAEVEECEIKDSGKRNKESDQYAQPISNNLSHTSHDSCTSNLKSPSGDAFQQSNSLYPQMHTFPSPNSNYEKENENLSSPSDRDMRSNSISKEILHKTISIEKSATANLKESETANIFRDILENSSSSAEPKSNKQASGVSCNSQSEHSRISYPNPFSIVTSTPGESQASINYSTSIIPKQTPAISSSANNIDNGRPRFDLVPTSSNAFKSNLAMPVSSFIAQNSQISGRVSTDFLAQFKLKAKESEAQEMEKDKIEDMESDEDEAEWEARWKKKRDTRKLESGTNDKQKCATFVPGKGFVIQGLDATNSVASPHTEDKQSSEKLSTSDQPEVKDDSTHGINVSLNSSLKGCGSTRHEYLDNSSSPNTIKFSQEESKVDQELMKASPFCQSGQDGILISSKSNIEDKSYPKKETNTSLTNELKAGKNSASMESQTLLDQTDSKESSNGSIISAAKTPAKSIFESTLATPNVNTNPFAPKDDNSQPVFNKKAVGFHNPFSISQNGASPSDNTWKIDNPIRFGSSPAGTCTPNTKNESPRSIIQTSAPSIFSLQNKSKTEPTLFSNSVIPSTKSFDSKDKQALAGSSETSRPSLFSAPTSEAGLTGAAFVFGQPSGSLSLTTSFNKPTEANQTSNVDTSNNDHQNNDNDDEKQEQIDLTVTGPGEENEEILHEVRVKALKFVSQSEKSGKGWETKGIGPLRVLRHQERGTCRLLLRGDPSGKVVLNKSILGNVNYENTGKTLKLLCASDTGKGLETWVLQLKTEEYAKELAAVLIKHKPV</sequence>
<feature type="region of interest" description="Disordered" evidence="1">
    <location>
        <begin position="1092"/>
        <end position="1159"/>
    </location>
</feature>
<feature type="compositionally biased region" description="Polar residues" evidence="1">
    <location>
        <begin position="1142"/>
        <end position="1152"/>
    </location>
</feature>
<feature type="compositionally biased region" description="Basic and acidic residues" evidence="1">
    <location>
        <begin position="1185"/>
        <end position="1195"/>
    </location>
</feature>
<feature type="compositionally biased region" description="Basic and acidic residues" evidence="1">
    <location>
        <begin position="408"/>
        <end position="422"/>
    </location>
</feature>
<feature type="region of interest" description="Disordered" evidence="1">
    <location>
        <begin position="1185"/>
        <end position="1229"/>
    </location>
</feature>
<evidence type="ECO:0000259" key="2">
    <source>
        <dbReference type="PROSITE" id="PS50196"/>
    </source>
</evidence>
<feature type="compositionally biased region" description="Polar residues" evidence="1">
    <location>
        <begin position="1305"/>
        <end position="1321"/>
    </location>
</feature>
<dbReference type="Proteomes" id="UP000683417">
    <property type="component" value="Unassembled WGS sequence"/>
</dbReference>
<feature type="compositionally biased region" description="Basic and acidic residues" evidence="1">
    <location>
        <begin position="89"/>
        <end position="98"/>
    </location>
</feature>
<dbReference type="InterPro" id="IPR053074">
    <property type="entry name" value="NPC_Nucleoporin"/>
</dbReference>
<feature type="compositionally biased region" description="Polar residues" evidence="1">
    <location>
        <begin position="379"/>
        <end position="403"/>
    </location>
</feature>
<feature type="compositionally biased region" description="Polar residues" evidence="1">
    <location>
        <begin position="1342"/>
        <end position="1353"/>
    </location>
</feature>
<reference evidence="3" key="1">
    <citation type="submission" date="2020-10" db="EMBL/GenBank/DDBJ databases">
        <authorList>
            <person name="Muller C M."/>
        </authorList>
    </citation>
    <scope>NUCLEOTIDE SEQUENCE</scope>
    <source>
        <strain evidence="3">THUN-12</strain>
    </source>
</reference>
<feature type="region of interest" description="Disordered" evidence="1">
    <location>
        <begin position="1342"/>
        <end position="1378"/>
    </location>
</feature>
<evidence type="ECO:0000313" key="3">
    <source>
        <dbReference type="EMBL" id="CAD6500921.1"/>
    </source>
</evidence>
<dbReference type="SMART" id="SM00160">
    <property type="entry name" value="RanBD"/>
    <property type="match status" value="1"/>
</dbReference>
<feature type="region of interest" description="Disordered" evidence="1">
    <location>
        <begin position="792"/>
        <end position="867"/>
    </location>
</feature>
<feature type="compositionally biased region" description="Polar residues" evidence="1">
    <location>
        <begin position="423"/>
        <end position="441"/>
    </location>
</feature>
<feature type="region of interest" description="Disordered" evidence="1">
    <location>
        <begin position="906"/>
        <end position="937"/>
    </location>
</feature>
<dbReference type="EMBL" id="CAJHIT010000004">
    <property type="protein sequence ID" value="CAD6500921.1"/>
    <property type="molecule type" value="Genomic_DNA"/>
</dbReference>
<dbReference type="InterPro" id="IPR000156">
    <property type="entry name" value="Ran_bind_dom"/>
</dbReference>
<name>A0A9W4DJL3_BLUGR</name>
<dbReference type="PANTHER" id="PTHR38697">
    <property type="entry name" value="NUCLEAR PORE COMPLEX PROTEIN SIMILAR TO S. CEREVISIAE NUP2 (EUROFUNG)"/>
    <property type="match status" value="1"/>
</dbReference>
<organism evidence="3 4">
    <name type="scientific">Blumeria graminis f. sp. triticale</name>
    <dbReference type="NCBI Taxonomy" id="1689686"/>
    <lineage>
        <taxon>Eukaryota</taxon>
        <taxon>Fungi</taxon>
        <taxon>Dikarya</taxon>
        <taxon>Ascomycota</taxon>
        <taxon>Pezizomycotina</taxon>
        <taxon>Leotiomycetes</taxon>
        <taxon>Erysiphales</taxon>
        <taxon>Erysiphaceae</taxon>
        <taxon>Blumeria</taxon>
    </lineage>
</organism>
<feature type="compositionally biased region" description="Polar residues" evidence="1">
    <location>
        <begin position="1208"/>
        <end position="1229"/>
    </location>
</feature>
<accession>A0A9W4DJL3</accession>
<feature type="region of interest" description="Disordered" evidence="1">
    <location>
        <begin position="1297"/>
        <end position="1321"/>
    </location>
</feature>
<comment type="caution">
    <text evidence="3">The sequence shown here is derived from an EMBL/GenBank/DDBJ whole genome shotgun (WGS) entry which is preliminary data.</text>
</comment>
<feature type="compositionally biased region" description="Polar residues" evidence="1">
    <location>
        <begin position="1120"/>
        <end position="1130"/>
    </location>
</feature>
<feature type="compositionally biased region" description="Polar residues" evidence="1">
    <location>
        <begin position="1363"/>
        <end position="1378"/>
    </location>
</feature>
<feature type="compositionally biased region" description="Polar residues" evidence="1">
    <location>
        <begin position="906"/>
        <end position="927"/>
    </location>
</feature>
<evidence type="ECO:0000256" key="1">
    <source>
        <dbReference type="SAM" id="MobiDB-lite"/>
    </source>
</evidence>
<feature type="region of interest" description="Disordered" evidence="1">
    <location>
        <begin position="1399"/>
        <end position="1431"/>
    </location>
</feature>
<feature type="compositionally biased region" description="Polar residues" evidence="1">
    <location>
        <begin position="68"/>
        <end position="87"/>
    </location>
</feature>
<proteinExistence type="predicted"/>
<evidence type="ECO:0000313" key="4">
    <source>
        <dbReference type="Proteomes" id="UP000683417"/>
    </source>
</evidence>
<dbReference type="CDD" id="cd13170">
    <property type="entry name" value="RanBD_NUP50"/>
    <property type="match status" value="1"/>
</dbReference>
<feature type="compositionally biased region" description="Basic and acidic residues" evidence="1">
    <location>
        <begin position="1028"/>
        <end position="1039"/>
    </location>
</feature>
<feature type="region of interest" description="Disordered" evidence="1">
    <location>
        <begin position="16"/>
        <end position="98"/>
    </location>
</feature>
<dbReference type="PANTHER" id="PTHR38697:SF1">
    <property type="entry name" value="NUCLEAR PORE COMPLEX PROTEIN SIMILAR TO S. CEREVISIAE NUP2 (EUROFUNG)"/>
    <property type="match status" value="1"/>
</dbReference>
<feature type="compositionally biased region" description="Basic and acidic residues" evidence="1">
    <location>
        <begin position="851"/>
        <end position="867"/>
    </location>
</feature>
<gene>
    <name evidence="3" type="ORF">BGTH12_LOCUS2279</name>
</gene>
<dbReference type="Pfam" id="PF00638">
    <property type="entry name" value="Ran_BP1"/>
    <property type="match status" value="1"/>
</dbReference>
<feature type="compositionally biased region" description="Polar residues" evidence="1">
    <location>
        <begin position="1399"/>
        <end position="1415"/>
    </location>
</feature>